<protein>
    <submittedName>
        <fullName evidence="4">Hydrolase</fullName>
    </submittedName>
</protein>
<dbReference type="GO" id="GO:0018773">
    <property type="term" value="F:acetylpyruvate hydrolase activity"/>
    <property type="evidence" value="ECO:0007669"/>
    <property type="project" value="TreeGrafter"/>
</dbReference>
<dbReference type="GO" id="GO:0046872">
    <property type="term" value="F:metal ion binding"/>
    <property type="evidence" value="ECO:0007669"/>
    <property type="project" value="UniProtKB-KW"/>
</dbReference>
<dbReference type="AlphaFoldDB" id="A0A2T4IN11"/>
<dbReference type="PANTHER" id="PTHR11820:SF7">
    <property type="entry name" value="ACYLPYRUVASE FAHD1, MITOCHONDRIAL"/>
    <property type="match status" value="1"/>
</dbReference>
<dbReference type="InterPro" id="IPR036663">
    <property type="entry name" value="Fumarylacetoacetase_C_sf"/>
</dbReference>
<organism evidence="4 5">
    <name type="scientific">Mesorhizobium helmanticense</name>
    <dbReference type="NCBI Taxonomy" id="1776423"/>
    <lineage>
        <taxon>Bacteria</taxon>
        <taxon>Pseudomonadati</taxon>
        <taxon>Pseudomonadota</taxon>
        <taxon>Alphaproteobacteria</taxon>
        <taxon>Hyphomicrobiales</taxon>
        <taxon>Phyllobacteriaceae</taxon>
        <taxon>Mesorhizobium</taxon>
    </lineage>
</organism>
<dbReference type="GO" id="GO:0019752">
    <property type="term" value="P:carboxylic acid metabolic process"/>
    <property type="evidence" value="ECO:0007669"/>
    <property type="project" value="UniProtKB-ARBA"/>
</dbReference>
<keyword evidence="4" id="KW-0378">Hydrolase</keyword>
<dbReference type="Pfam" id="PF01557">
    <property type="entry name" value="FAA_hydrolase"/>
    <property type="match status" value="1"/>
</dbReference>
<dbReference type="RefSeq" id="WP_107652415.1">
    <property type="nucleotide sequence ID" value="NZ_PZJX01000053.1"/>
</dbReference>
<comment type="similarity">
    <text evidence="1">Belongs to the FAH family.</text>
</comment>
<proteinExistence type="inferred from homology"/>
<keyword evidence="2" id="KW-0479">Metal-binding</keyword>
<gene>
    <name evidence="4" type="ORF">C9427_28855</name>
</gene>
<dbReference type="GO" id="GO:0016853">
    <property type="term" value="F:isomerase activity"/>
    <property type="evidence" value="ECO:0007669"/>
    <property type="project" value="UniProtKB-ARBA"/>
</dbReference>
<evidence type="ECO:0000313" key="5">
    <source>
        <dbReference type="Proteomes" id="UP000240259"/>
    </source>
</evidence>
<sequence length="292" mass="31448">MRVATFSIAGERRVGIVDLDAQTIAPFDFAVDQAKAGILALIERNGAGLPRTLSPIPLAQVEIEAPIPQPRRNIFCVGKNYHEHAHEFARSGFDSSAGAGAIPKHPIIFSKVPESVVANLASVLIDSSVSTAIDYEAELAVIIGKGGRGISRENALDHVWGYTIVNDVTARDLQGKYSQWLIGKSQDTFCPMGPWAVTRDELDLATAGIRCFVNEDLRQDSRISLLIFDIPTIIATLSQGITLKPGDIIATGTPVGVGIGFDPPKYLKAGDVVRIEIDGIGTLENRFVEYAQ</sequence>
<dbReference type="InterPro" id="IPR011234">
    <property type="entry name" value="Fumarylacetoacetase-like_C"/>
</dbReference>
<evidence type="ECO:0000259" key="3">
    <source>
        <dbReference type="Pfam" id="PF01557"/>
    </source>
</evidence>
<name>A0A2T4IN11_9HYPH</name>
<evidence type="ECO:0000256" key="1">
    <source>
        <dbReference type="ARBA" id="ARBA00010211"/>
    </source>
</evidence>
<accession>A0A2T4IN11</accession>
<dbReference type="SUPFAM" id="SSF56529">
    <property type="entry name" value="FAH"/>
    <property type="match status" value="1"/>
</dbReference>
<dbReference type="Proteomes" id="UP000240259">
    <property type="component" value="Unassembled WGS sequence"/>
</dbReference>
<keyword evidence="5" id="KW-1185">Reference proteome</keyword>
<dbReference type="PANTHER" id="PTHR11820">
    <property type="entry name" value="ACYLPYRUVASE"/>
    <property type="match status" value="1"/>
</dbReference>
<dbReference type="Gene3D" id="3.90.850.10">
    <property type="entry name" value="Fumarylacetoacetase-like, C-terminal domain"/>
    <property type="match status" value="1"/>
</dbReference>
<dbReference type="OrthoDB" id="5197601at2"/>
<feature type="domain" description="Fumarylacetoacetase-like C-terminal" evidence="3">
    <location>
        <begin position="74"/>
        <end position="287"/>
    </location>
</feature>
<comment type="caution">
    <text evidence="4">The sequence shown here is derived from an EMBL/GenBank/DDBJ whole genome shotgun (WGS) entry which is preliminary data.</text>
</comment>
<reference evidence="4 5" key="1">
    <citation type="submission" date="2018-03" db="EMBL/GenBank/DDBJ databases">
        <title>Genome sequence of the symbiotic type strain Mesorhizobium helmanticense CSLC115NT isolated from Lotus corniculatus nodules.</title>
        <authorList>
            <person name="Sannazzaro A.I."/>
            <person name="Torres Tejerizo G.A."/>
            <person name="Dip D."/>
            <person name="Caballero M."/>
            <person name="Pistorio M."/>
            <person name="Estrella M.J."/>
        </authorList>
    </citation>
    <scope>NUCLEOTIDE SEQUENCE [LARGE SCALE GENOMIC DNA]</scope>
    <source>
        <strain evidence="4 5">CSLC115N</strain>
    </source>
</reference>
<evidence type="ECO:0000313" key="4">
    <source>
        <dbReference type="EMBL" id="PTE07028.1"/>
    </source>
</evidence>
<dbReference type="FunFam" id="3.90.850.10:FF:000002">
    <property type="entry name" value="2-hydroxyhepta-2,4-diene-1,7-dioate isomerase"/>
    <property type="match status" value="1"/>
</dbReference>
<dbReference type="EMBL" id="PZJX01000053">
    <property type="protein sequence ID" value="PTE07028.1"/>
    <property type="molecule type" value="Genomic_DNA"/>
</dbReference>
<evidence type="ECO:0000256" key="2">
    <source>
        <dbReference type="ARBA" id="ARBA00022723"/>
    </source>
</evidence>